<sequence>MVSPVCTGSSKLTRTCDCAARLYTSSGSMVLSRVTNRVPSIRSP</sequence>
<proteinExistence type="predicted"/>
<evidence type="ECO:0000313" key="2">
    <source>
        <dbReference type="Proteomes" id="UP000038802"/>
    </source>
</evidence>
<protein>
    <submittedName>
        <fullName evidence="1">Uncharacterized protein</fullName>
    </submittedName>
</protein>
<evidence type="ECO:0000313" key="1">
    <source>
        <dbReference type="EMBL" id="COV47348.1"/>
    </source>
</evidence>
<reference evidence="2" key="1">
    <citation type="submission" date="2015-03" db="EMBL/GenBank/DDBJ databases">
        <authorList>
            <consortium name="Pathogen Informatics"/>
        </authorList>
    </citation>
    <scope>NUCLEOTIDE SEQUENCE [LARGE SCALE GENOMIC DNA]</scope>
    <source>
        <strain evidence="2">K00500041</strain>
    </source>
</reference>
<dbReference type="EMBL" id="CSAE01000124">
    <property type="protein sequence ID" value="COV47348.1"/>
    <property type="molecule type" value="Genomic_DNA"/>
</dbReference>
<gene>
    <name evidence="1" type="ORF">ERS007703_01464</name>
</gene>
<dbReference type="AlphaFoldDB" id="A0A0U0QW29"/>
<accession>A0A0U0QW29</accession>
<name>A0A0U0QW29_MYCTX</name>
<organism evidence="1 2">
    <name type="scientific">Mycobacterium tuberculosis</name>
    <dbReference type="NCBI Taxonomy" id="1773"/>
    <lineage>
        <taxon>Bacteria</taxon>
        <taxon>Bacillati</taxon>
        <taxon>Actinomycetota</taxon>
        <taxon>Actinomycetes</taxon>
        <taxon>Mycobacteriales</taxon>
        <taxon>Mycobacteriaceae</taxon>
        <taxon>Mycobacterium</taxon>
        <taxon>Mycobacterium tuberculosis complex</taxon>
    </lineage>
</organism>
<dbReference type="Proteomes" id="UP000038802">
    <property type="component" value="Unassembled WGS sequence"/>
</dbReference>